<name>A0AAU7U9I6_9DEIO</name>
<sequence length="69" mass="8079">MDDEPGTHVIGQDGRVYVLRVWYEPHDAALGPQTRHWRASLREGTHGERRHFATVDECIEHLYGELVRR</sequence>
<dbReference type="RefSeq" id="WP_350243302.1">
    <property type="nucleotide sequence ID" value="NZ_CP158299.1"/>
</dbReference>
<organism evidence="1">
    <name type="scientific">Deinococcus sonorensis KR-87</name>
    <dbReference type="NCBI Taxonomy" id="694439"/>
    <lineage>
        <taxon>Bacteria</taxon>
        <taxon>Thermotogati</taxon>
        <taxon>Deinococcota</taxon>
        <taxon>Deinococci</taxon>
        <taxon>Deinococcales</taxon>
        <taxon>Deinococcaceae</taxon>
        <taxon>Deinococcus</taxon>
    </lineage>
</organism>
<gene>
    <name evidence="1" type="ORF">ABOD76_17775</name>
</gene>
<reference evidence="1" key="1">
    <citation type="submission" date="2024-06" db="EMBL/GenBank/DDBJ databases">
        <title>Draft Genome Sequence of Deinococcus sonorensis Type Strain KR-87, a Biofilm Producing Representative of the Genus Deinococcus.</title>
        <authorList>
            <person name="Boren L.S."/>
            <person name="Grosso R.A."/>
            <person name="Hugenberg-Cox A.N."/>
            <person name="Hill J.T.E."/>
            <person name="Albert C.M."/>
            <person name="Tuohy J.M."/>
        </authorList>
    </citation>
    <scope>NUCLEOTIDE SEQUENCE</scope>
    <source>
        <strain evidence="1">KR-87</strain>
    </source>
</reference>
<dbReference type="KEGG" id="dsc:ABOD76_17775"/>
<protein>
    <submittedName>
        <fullName evidence="1">Uncharacterized protein</fullName>
    </submittedName>
</protein>
<proteinExistence type="predicted"/>
<dbReference type="AlphaFoldDB" id="A0AAU7U9I6"/>
<dbReference type="EMBL" id="CP158299">
    <property type="protein sequence ID" value="XBV85265.1"/>
    <property type="molecule type" value="Genomic_DNA"/>
</dbReference>
<accession>A0AAU7U9I6</accession>
<evidence type="ECO:0000313" key="1">
    <source>
        <dbReference type="EMBL" id="XBV85265.1"/>
    </source>
</evidence>